<evidence type="ECO:0000313" key="9">
    <source>
        <dbReference type="EMBL" id="KAF2248088.1"/>
    </source>
</evidence>
<feature type="region of interest" description="Disordered" evidence="6">
    <location>
        <begin position="320"/>
        <end position="339"/>
    </location>
</feature>
<accession>A0A6A6IDE9</accession>
<evidence type="ECO:0000259" key="8">
    <source>
        <dbReference type="Pfam" id="PF20684"/>
    </source>
</evidence>
<keyword evidence="2 7" id="KW-0812">Transmembrane</keyword>
<evidence type="ECO:0000313" key="10">
    <source>
        <dbReference type="Proteomes" id="UP000800094"/>
    </source>
</evidence>
<organism evidence="9 10">
    <name type="scientific">Trematosphaeria pertusa</name>
    <dbReference type="NCBI Taxonomy" id="390896"/>
    <lineage>
        <taxon>Eukaryota</taxon>
        <taxon>Fungi</taxon>
        <taxon>Dikarya</taxon>
        <taxon>Ascomycota</taxon>
        <taxon>Pezizomycotina</taxon>
        <taxon>Dothideomycetes</taxon>
        <taxon>Pleosporomycetidae</taxon>
        <taxon>Pleosporales</taxon>
        <taxon>Massarineae</taxon>
        <taxon>Trematosphaeriaceae</taxon>
        <taxon>Trematosphaeria</taxon>
    </lineage>
</organism>
<dbReference type="OrthoDB" id="4682787at2759"/>
<evidence type="ECO:0000256" key="4">
    <source>
        <dbReference type="ARBA" id="ARBA00023136"/>
    </source>
</evidence>
<evidence type="ECO:0000256" key="6">
    <source>
        <dbReference type="SAM" id="MobiDB-lite"/>
    </source>
</evidence>
<keyword evidence="4 7" id="KW-0472">Membrane</keyword>
<feature type="domain" description="Rhodopsin" evidence="8">
    <location>
        <begin position="53"/>
        <end position="289"/>
    </location>
</feature>
<dbReference type="InterPro" id="IPR049326">
    <property type="entry name" value="Rhodopsin_dom_fungi"/>
</dbReference>
<dbReference type="PANTHER" id="PTHR33048:SF47">
    <property type="entry name" value="INTEGRAL MEMBRANE PROTEIN-RELATED"/>
    <property type="match status" value="1"/>
</dbReference>
<evidence type="ECO:0000256" key="5">
    <source>
        <dbReference type="ARBA" id="ARBA00038359"/>
    </source>
</evidence>
<comment type="similarity">
    <text evidence="5">Belongs to the SAT4 family.</text>
</comment>
<dbReference type="InterPro" id="IPR052337">
    <property type="entry name" value="SAT4-like"/>
</dbReference>
<feature type="compositionally biased region" description="Polar residues" evidence="6">
    <location>
        <begin position="320"/>
        <end position="333"/>
    </location>
</feature>
<feature type="transmembrane region" description="Helical" evidence="7">
    <location>
        <begin position="148"/>
        <end position="172"/>
    </location>
</feature>
<dbReference type="Pfam" id="PF20684">
    <property type="entry name" value="Fung_rhodopsin"/>
    <property type="match status" value="1"/>
</dbReference>
<proteinExistence type="inferred from homology"/>
<feature type="transmembrane region" description="Helical" evidence="7">
    <location>
        <begin position="31"/>
        <end position="50"/>
    </location>
</feature>
<keyword evidence="3 7" id="KW-1133">Transmembrane helix</keyword>
<dbReference type="Proteomes" id="UP000800094">
    <property type="component" value="Unassembled WGS sequence"/>
</dbReference>
<evidence type="ECO:0000256" key="2">
    <source>
        <dbReference type="ARBA" id="ARBA00022692"/>
    </source>
</evidence>
<comment type="subcellular location">
    <subcellularLocation>
        <location evidence="1">Membrane</location>
        <topology evidence="1">Multi-pass membrane protein</topology>
    </subcellularLocation>
</comment>
<keyword evidence="10" id="KW-1185">Reference proteome</keyword>
<dbReference type="AlphaFoldDB" id="A0A6A6IDE9"/>
<gene>
    <name evidence="9" type="ORF">BU26DRAFT_565504</name>
</gene>
<evidence type="ECO:0000256" key="1">
    <source>
        <dbReference type="ARBA" id="ARBA00004141"/>
    </source>
</evidence>
<dbReference type="RefSeq" id="XP_033683092.1">
    <property type="nucleotide sequence ID" value="XM_033833405.1"/>
</dbReference>
<feature type="transmembrane region" description="Helical" evidence="7">
    <location>
        <begin position="202"/>
        <end position="220"/>
    </location>
</feature>
<feature type="transmembrane region" description="Helical" evidence="7">
    <location>
        <begin position="266"/>
        <end position="294"/>
    </location>
</feature>
<sequence>MSPEDREAFLSSPASTPPLGVKANFENAENAFHFAFPLFVGVFVLSNLVFGMKMYVQLRIVRRMHLEDYLLGLGWLAYAGAFGPIGIMICYLPVGVHQWDITMRRLIRHMFLYYVSIIVWAVVAICVKVNILLQYIRIFIPSGVRNATFWASVTLICINCTFEALRLFLSIFNCNPRNKFWDQSIKTGHCLDWVVINTTGNAITLVTDLMIWLLPLRVIFGLQMKFAKKIGLSALFTLGVFALASSGLRLHYFIKLLRNRADTTFWMAKVCFFATTQLTAGFLVAALTSFPIFVNHTRKQPWAIRLGSSVKTLLHVSRSGSQRNSASANTTIGGNKHKHKAKSNVVTDVEFEELVNNTLDSVSMASVSPPEVAYGRRTD</sequence>
<dbReference type="EMBL" id="ML987196">
    <property type="protein sequence ID" value="KAF2248088.1"/>
    <property type="molecule type" value="Genomic_DNA"/>
</dbReference>
<protein>
    <recommendedName>
        <fullName evidence="8">Rhodopsin domain-containing protein</fullName>
    </recommendedName>
</protein>
<feature type="transmembrane region" description="Helical" evidence="7">
    <location>
        <begin position="114"/>
        <end position="136"/>
    </location>
</feature>
<dbReference type="GeneID" id="54586735"/>
<dbReference type="PANTHER" id="PTHR33048">
    <property type="entry name" value="PTH11-LIKE INTEGRAL MEMBRANE PROTEIN (AFU_ORTHOLOGUE AFUA_5G11245)"/>
    <property type="match status" value="1"/>
</dbReference>
<reference evidence="9" key="1">
    <citation type="journal article" date="2020" name="Stud. Mycol.">
        <title>101 Dothideomycetes genomes: a test case for predicting lifestyles and emergence of pathogens.</title>
        <authorList>
            <person name="Haridas S."/>
            <person name="Albert R."/>
            <person name="Binder M."/>
            <person name="Bloem J."/>
            <person name="Labutti K."/>
            <person name="Salamov A."/>
            <person name="Andreopoulos B."/>
            <person name="Baker S."/>
            <person name="Barry K."/>
            <person name="Bills G."/>
            <person name="Bluhm B."/>
            <person name="Cannon C."/>
            <person name="Castanera R."/>
            <person name="Culley D."/>
            <person name="Daum C."/>
            <person name="Ezra D."/>
            <person name="Gonzalez J."/>
            <person name="Henrissat B."/>
            <person name="Kuo A."/>
            <person name="Liang C."/>
            <person name="Lipzen A."/>
            <person name="Lutzoni F."/>
            <person name="Magnuson J."/>
            <person name="Mondo S."/>
            <person name="Nolan M."/>
            <person name="Ohm R."/>
            <person name="Pangilinan J."/>
            <person name="Park H.-J."/>
            <person name="Ramirez L."/>
            <person name="Alfaro M."/>
            <person name="Sun H."/>
            <person name="Tritt A."/>
            <person name="Yoshinaga Y."/>
            <person name="Zwiers L.-H."/>
            <person name="Turgeon B."/>
            <person name="Goodwin S."/>
            <person name="Spatafora J."/>
            <person name="Crous P."/>
            <person name="Grigoriev I."/>
        </authorList>
    </citation>
    <scope>NUCLEOTIDE SEQUENCE</scope>
    <source>
        <strain evidence="9">CBS 122368</strain>
    </source>
</reference>
<name>A0A6A6IDE9_9PLEO</name>
<feature type="transmembrane region" description="Helical" evidence="7">
    <location>
        <begin position="70"/>
        <end position="94"/>
    </location>
</feature>
<dbReference type="GO" id="GO:0016020">
    <property type="term" value="C:membrane"/>
    <property type="evidence" value="ECO:0007669"/>
    <property type="project" value="UniProtKB-SubCell"/>
</dbReference>
<feature type="transmembrane region" description="Helical" evidence="7">
    <location>
        <begin position="232"/>
        <end position="254"/>
    </location>
</feature>
<evidence type="ECO:0000256" key="7">
    <source>
        <dbReference type="SAM" id="Phobius"/>
    </source>
</evidence>
<evidence type="ECO:0000256" key="3">
    <source>
        <dbReference type="ARBA" id="ARBA00022989"/>
    </source>
</evidence>